<dbReference type="OrthoDB" id="9799097at2"/>
<sequence>MTKQTLKGKYLYFTEEANAIDYLERAGEFISQVMTDENAWKWVMLSLHGALYGFAIAACKGSDYQSVVKISRKGHERLITLDEALEMCKDASWMGTLHGGLPLNLSDSQKDSIKQLKETLRNSFEHYIPGGWSIELHGLPRISIDIIDVIYFLAIETFRYQHLNQKQREKIKFILFQSKGLLQKSPLHLELLAAERANGAEL</sequence>
<evidence type="ECO:0000313" key="2">
    <source>
        <dbReference type="Proteomes" id="UP000242498"/>
    </source>
</evidence>
<gene>
    <name evidence="1" type="ORF">SAMN06296273_1891</name>
</gene>
<reference evidence="1 2" key="1">
    <citation type="submission" date="2017-08" db="EMBL/GenBank/DDBJ databases">
        <authorList>
            <person name="de Groot N.N."/>
        </authorList>
    </citation>
    <scope>NUCLEOTIDE SEQUENCE [LARGE SCALE GENOMIC DNA]</scope>
    <source>
        <strain evidence="1 2">Nm15</strain>
    </source>
</reference>
<proteinExistence type="predicted"/>
<dbReference type="Proteomes" id="UP000242498">
    <property type="component" value="Chromosome I"/>
</dbReference>
<evidence type="ECO:0000313" key="1">
    <source>
        <dbReference type="EMBL" id="SNX60424.1"/>
    </source>
</evidence>
<dbReference type="RefSeq" id="WP_096293008.1">
    <property type="nucleotide sequence ID" value="NZ_LT907782.1"/>
</dbReference>
<dbReference type="AlphaFoldDB" id="A0A285BYN5"/>
<name>A0A285BYN5_9PROT</name>
<dbReference type="EMBL" id="LT907782">
    <property type="protein sequence ID" value="SNX60424.1"/>
    <property type="molecule type" value="Genomic_DNA"/>
</dbReference>
<accession>A0A285BYN5</accession>
<organism evidence="1 2">
    <name type="scientific">Nitrosomonas ureae</name>
    <dbReference type="NCBI Taxonomy" id="44577"/>
    <lineage>
        <taxon>Bacteria</taxon>
        <taxon>Pseudomonadati</taxon>
        <taxon>Pseudomonadota</taxon>
        <taxon>Betaproteobacteria</taxon>
        <taxon>Nitrosomonadales</taxon>
        <taxon>Nitrosomonadaceae</taxon>
        <taxon>Nitrosomonas</taxon>
    </lineage>
</organism>
<protein>
    <submittedName>
        <fullName evidence="1">Uncharacterized protein</fullName>
    </submittedName>
</protein>